<reference evidence="1 2" key="1">
    <citation type="submission" date="2019-04" db="EMBL/GenBank/DDBJ databases">
        <title>Sphingobacterium olei sp. nov., isolated from oil-contaminated soil.</title>
        <authorList>
            <person name="Liu B."/>
        </authorList>
    </citation>
    <scope>NUCLEOTIDE SEQUENCE [LARGE SCALE GENOMIC DNA]</scope>
    <source>
        <strain evidence="1 2">HAL-9</strain>
    </source>
</reference>
<dbReference type="AlphaFoldDB" id="A0A4U0P726"/>
<keyword evidence="2" id="KW-1185">Reference proteome</keyword>
<evidence type="ECO:0000313" key="1">
    <source>
        <dbReference type="EMBL" id="TJZ63263.1"/>
    </source>
</evidence>
<protein>
    <submittedName>
        <fullName evidence="1">Preprotein translocase subunit SecD</fullName>
    </submittedName>
</protein>
<sequence>MKKGNIALHLKWVGILLFCCFMVNNIFAQTKTGEKKHVGRYGGNDGICLFEDGQFLLYGYATAVFGNYHVENDGIHFYPDRRDLFEVYGHYNPQLEAEHSRWNFVGFEEGTTFVRYDEDSIHRVFNEGANCFSGPFIKSWPHGATIVSLTERNNEELTFKTWHFENKDACNDFIAVYNEVREQHKDFRGMLEGNILKLSNYGGDEGYTKREDDQEWDDILALKAEYASFRDFGDVILSNPHHRSFQRDISSYKLDISTNQYILPDTLGNEDYYRDSPYQDDRFLRKYDKIYVAKKSTDEIESGKVALSSIIYTVCDEDAEDSYRYDSEFESE</sequence>
<proteinExistence type="predicted"/>
<dbReference type="Proteomes" id="UP000306808">
    <property type="component" value="Unassembled WGS sequence"/>
</dbReference>
<evidence type="ECO:0000313" key="2">
    <source>
        <dbReference type="Proteomes" id="UP000306808"/>
    </source>
</evidence>
<dbReference type="EMBL" id="SUME01000001">
    <property type="protein sequence ID" value="TJZ63263.1"/>
    <property type="molecule type" value="Genomic_DNA"/>
</dbReference>
<gene>
    <name evidence="1" type="ORF">FAZ15_02945</name>
</gene>
<accession>A0A4U0P726</accession>
<comment type="caution">
    <text evidence="1">The sequence shown here is derived from an EMBL/GenBank/DDBJ whole genome shotgun (WGS) entry which is preliminary data.</text>
</comment>
<organism evidence="1 2">
    <name type="scientific">Sphingobacterium olei</name>
    <dbReference type="NCBI Taxonomy" id="2571155"/>
    <lineage>
        <taxon>Bacteria</taxon>
        <taxon>Pseudomonadati</taxon>
        <taxon>Bacteroidota</taxon>
        <taxon>Sphingobacteriia</taxon>
        <taxon>Sphingobacteriales</taxon>
        <taxon>Sphingobacteriaceae</taxon>
        <taxon>Sphingobacterium</taxon>
    </lineage>
</organism>
<name>A0A4U0P726_9SPHI</name>